<sequence length="236" mass="25416">MRRPLIALLTISALWASAAQANERLPVAHIQFSATGERVVTVVSGERDGSGFGYAALNVLSTGSGQTLANRTRTGEDQSAPQVRQALLNEAATQTVLRGAGLTLGKASVPRYTRAYATPYPRWQDGLRPGVTQVTPVKLWSRAVPVSLKVVPLRAQSCAYPDFIFPGERPAGFELRINGQLIYQDTLSSPGRNCAVRYSLERVDVQGNRVLVTLRAYSMGFEGPDAAAVFVAATLK</sequence>
<dbReference type="AlphaFoldDB" id="A0A7C9LM97"/>
<dbReference type="Pfam" id="PF10016">
    <property type="entry name" value="DUF2259"/>
    <property type="match status" value="1"/>
</dbReference>
<feature type="signal peptide" evidence="1">
    <location>
        <begin position="1"/>
        <end position="21"/>
    </location>
</feature>
<name>A0A7C9LM97_9DEIO</name>
<evidence type="ECO:0000256" key="1">
    <source>
        <dbReference type="SAM" id="SignalP"/>
    </source>
</evidence>
<gene>
    <name evidence="2" type="ORF">GO986_10590</name>
</gene>
<organism evidence="2 3">
    <name type="scientific">Deinococcus arboris</name>
    <dbReference type="NCBI Taxonomy" id="2682977"/>
    <lineage>
        <taxon>Bacteria</taxon>
        <taxon>Thermotogati</taxon>
        <taxon>Deinococcota</taxon>
        <taxon>Deinococci</taxon>
        <taxon>Deinococcales</taxon>
        <taxon>Deinococcaceae</taxon>
        <taxon>Deinococcus</taxon>
    </lineage>
</organism>
<dbReference type="InterPro" id="IPR018725">
    <property type="entry name" value="DUF2259_secreted"/>
</dbReference>
<accession>A0A7C9LM97</accession>
<protein>
    <submittedName>
        <fullName evidence="2">DUF2259 domain-containing protein</fullName>
    </submittedName>
</protein>
<keyword evidence="1" id="KW-0732">Signal</keyword>
<dbReference type="EMBL" id="WQLB01000012">
    <property type="protein sequence ID" value="MVN87217.1"/>
    <property type="molecule type" value="Genomic_DNA"/>
</dbReference>
<keyword evidence="3" id="KW-1185">Reference proteome</keyword>
<comment type="caution">
    <text evidence="2">The sequence shown here is derived from an EMBL/GenBank/DDBJ whole genome shotgun (WGS) entry which is preliminary data.</text>
</comment>
<dbReference type="Proteomes" id="UP000483286">
    <property type="component" value="Unassembled WGS sequence"/>
</dbReference>
<feature type="chain" id="PRO_5028964515" evidence="1">
    <location>
        <begin position="22"/>
        <end position="236"/>
    </location>
</feature>
<dbReference type="RefSeq" id="WP_157459266.1">
    <property type="nucleotide sequence ID" value="NZ_WQLB01000012.1"/>
</dbReference>
<reference evidence="2 3" key="1">
    <citation type="submission" date="2019-12" db="EMBL/GenBank/DDBJ databases">
        <title>Deinococcus sp. HMF7620 Genome sequencing and assembly.</title>
        <authorList>
            <person name="Kang H."/>
            <person name="Kim H."/>
            <person name="Joh K."/>
        </authorList>
    </citation>
    <scope>NUCLEOTIDE SEQUENCE [LARGE SCALE GENOMIC DNA]</scope>
    <source>
        <strain evidence="2 3">HMF7620</strain>
    </source>
</reference>
<evidence type="ECO:0000313" key="3">
    <source>
        <dbReference type="Proteomes" id="UP000483286"/>
    </source>
</evidence>
<proteinExistence type="predicted"/>
<evidence type="ECO:0000313" key="2">
    <source>
        <dbReference type="EMBL" id="MVN87217.1"/>
    </source>
</evidence>